<reference evidence="10" key="1">
    <citation type="submission" date="2017-04" db="EMBL/GenBank/DDBJ databases">
        <authorList>
            <person name="Varghese N."/>
            <person name="Submissions S."/>
        </authorList>
    </citation>
    <scope>NUCLEOTIDE SEQUENCE [LARGE SCALE GENOMIC DNA]</scope>
    <source>
        <strain evidence="10">DSM 9293</strain>
    </source>
</reference>
<feature type="transmembrane region" description="Helical" evidence="7">
    <location>
        <begin position="184"/>
        <end position="211"/>
    </location>
</feature>
<keyword evidence="6 7" id="KW-0472">Membrane</keyword>
<gene>
    <name evidence="9" type="ORF">SAMN00768000_0584</name>
</gene>
<comment type="similarity">
    <text evidence="7">Belongs to the binding-protein-dependent transport system permease family.</text>
</comment>
<evidence type="ECO:0000259" key="8">
    <source>
        <dbReference type="PROSITE" id="PS50928"/>
    </source>
</evidence>
<dbReference type="Pfam" id="PF00528">
    <property type="entry name" value="BPD_transp_1"/>
    <property type="match status" value="1"/>
</dbReference>
<dbReference type="InterPro" id="IPR051393">
    <property type="entry name" value="ABC_transporter_permease"/>
</dbReference>
<feature type="transmembrane region" description="Helical" evidence="7">
    <location>
        <begin position="29"/>
        <end position="51"/>
    </location>
</feature>
<dbReference type="GO" id="GO:0005886">
    <property type="term" value="C:plasma membrane"/>
    <property type="evidence" value="ECO:0007669"/>
    <property type="project" value="UniProtKB-SubCell"/>
</dbReference>
<dbReference type="PROSITE" id="PS50928">
    <property type="entry name" value="ABC_TM1"/>
    <property type="match status" value="1"/>
</dbReference>
<comment type="subcellular location">
    <subcellularLocation>
        <location evidence="1 7">Cell membrane</location>
        <topology evidence="1 7">Multi-pass membrane protein</topology>
    </subcellularLocation>
</comment>
<organism evidence="9 10">
    <name type="scientific">Sulfobacillus thermosulfidooxidans (strain DSM 9293 / VKM B-1269 / AT-1)</name>
    <dbReference type="NCBI Taxonomy" id="929705"/>
    <lineage>
        <taxon>Bacteria</taxon>
        <taxon>Bacillati</taxon>
        <taxon>Bacillota</taxon>
        <taxon>Clostridia</taxon>
        <taxon>Eubacteriales</taxon>
        <taxon>Clostridiales Family XVII. Incertae Sedis</taxon>
        <taxon>Sulfobacillus</taxon>
    </lineage>
</organism>
<dbReference type="RefSeq" id="WP_020376456.1">
    <property type="nucleotide sequence ID" value="NZ_FWWY01000001.1"/>
</dbReference>
<proteinExistence type="inferred from homology"/>
<dbReference type="PANTHER" id="PTHR30193">
    <property type="entry name" value="ABC TRANSPORTER PERMEASE PROTEIN"/>
    <property type="match status" value="1"/>
</dbReference>
<keyword evidence="10" id="KW-1185">Reference proteome</keyword>
<evidence type="ECO:0000256" key="7">
    <source>
        <dbReference type="RuleBase" id="RU363032"/>
    </source>
</evidence>
<dbReference type="STRING" id="28034.BFX07_04480"/>
<feature type="transmembrane region" description="Helical" evidence="7">
    <location>
        <begin position="91"/>
        <end position="113"/>
    </location>
</feature>
<feature type="transmembrane region" description="Helical" evidence="7">
    <location>
        <begin position="125"/>
        <end position="145"/>
    </location>
</feature>
<keyword evidence="4 7" id="KW-0812">Transmembrane</keyword>
<dbReference type="PANTHER" id="PTHR30193:SF42">
    <property type="entry name" value="ABC TRANSPORTER PERMEASE PROTEIN"/>
    <property type="match status" value="1"/>
</dbReference>
<sequence length="326" mass="35789">MIKRAIVKDSEEMTVKPVKKKPFSWDKASAVMVLVPSLAALGIFVYGFIAWTGYLSLTNWNSYIPNLSFAGLKNYVAVFETFRFQSDIRNLVVFTALFVLGCLALGLFLAVLIDQKIRFESLFRSIFIFPMAISFVATGVIWSWVLNPQTGVNLILRALGDQHPPNWFLSTAIDPSITVGLIQLGIPLALVAVTIAAIWQMSGFAMAIYLAGLRAIPEEIKEAARIDGAGSWRLFWSVIFPQLKSSTVTAVIILSAASLKVFGLIYAMTGPGQDFTTDMPTLNMFETTFQGSQFAEGAAIATILFLIMAAFSIPYLISVLRKEEGA</sequence>
<keyword evidence="3" id="KW-1003">Cell membrane</keyword>
<dbReference type="InterPro" id="IPR000515">
    <property type="entry name" value="MetI-like"/>
</dbReference>
<evidence type="ECO:0000256" key="4">
    <source>
        <dbReference type="ARBA" id="ARBA00022692"/>
    </source>
</evidence>
<evidence type="ECO:0000256" key="6">
    <source>
        <dbReference type="ARBA" id="ARBA00023136"/>
    </source>
</evidence>
<dbReference type="InterPro" id="IPR035906">
    <property type="entry name" value="MetI-like_sf"/>
</dbReference>
<keyword evidence="2 7" id="KW-0813">Transport</keyword>
<dbReference type="EMBL" id="FWWY01000001">
    <property type="protein sequence ID" value="SMC02424.1"/>
    <property type="molecule type" value="Genomic_DNA"/>
</dbReference>
<evidence type="ECO:0000313" key="10">
    <source>
        <dbReference type="Proteomes" id="UP000192660"/>
    </source>
</evidence>
<evidence type="ECO:0000313" key="9">
    <source>
        <dbReference type="EMBL" id="SMC02424.1"/>
    </source>
</evidence>
<feature type="transmembrane region" description="Helical" evidence="7">
    <location>
        <begin position="298"/>
        <end position="320"/>
    </location>
</feature>
<dbReference type="CDD" id="cd06261">
    <property type="entry name" value="TM_PBP2"/>
    <property type="match status" value="1"/>
</dbReference>
<accession>A0A1W1W817</accession>
<dbReference type="GO" id="GO:0055085">
    <property type="term" value="P:transmembrane transport"/>
    <property type="evidence" value="ECO:0007669"/>
    <property type="project" value="InterPro"/>
</dbReference>
<evidence type="ECO:0000256" key="1">
    <source>
        <dbReference type="ARBA" id="ARBA00004651"/>
    </source>
</evidence>
<protein>
    <submittedName>
        <fullName evidence="9">Glucose/mannose transport system permease protein</fullName>
    </submittedName>
</protein>
<name>A0A1W1W817_SULTA</name>
<feature type="transmembrane region" description="Helical" evidence="7">
    <location>
        <begin position="248"/>
        <end position="269"/>
    </location>
</feature>
<dbReference type="SUPFAM" id="SSF161098">
    <property type="entry name" value="MetI-like"/>
    <property type="match status" value="1"/>
</dbReference>
<evidence type="ECO:0000256" key="3">
    <source>
        <dbReference type="ARBA" id="ARBA00022475"/>
    </source>
</evidence>
<dbReference type="Proteomes" id="UP000192660">
    <property type="component" value="Unassembled WGS sequence"/>
</dbReference>
<evidence type="ECO:0000256" key="5">
    <source>
        <dbReference type="ARBA" id="ARBA00022989"/>
    </source>
</evidence>
<dbReference type="AlphaFoldDB" id="A0A1W1W817"/>
<feature type="domain" description="ABC transmembrane type-1" evidence="8">
    <location>
        <begin position="88"/>
        <end position="315"/>
    </location>
</feature>
<evidence type="ECO:0000256" key="2">
    <source>
        <dbReference type="ARBA" id="ARBA00022448"/>
    </source>
</evidence>
<dbReference type="Gene3D" id="1.10.3720.10">
    <property type="entry name" value="MetI-like"/>
    <property type="match status" value="1"/>
</dbReference>
<keyword evidence="5 7" id="KW-1133">Transmembrane helix</keyword>